<dbReference type="NCBIfam" id="TIGR04086">
    <property type="entry name" value="TIGR04086_membr"/>
    <property type="match status" value="1"/>
</dbReference>
<reference evidence="2 3" key="1">
    <citation type="submission" date="2024-09" db="EMBL/GenBank/DDBJ databases">
        <title>Paenibacillus zeirhizospherea sp. nov., isolated from surface of the maize (Zea mays) roots in a horticulture field, Hungary.</title>
        <authorList>
            <person name="Marton D."/>
            <person name="Farkas M."/>
            <person name="Bedics A."/>
            <person name="Toth E."/>
            <person name="Tancsics A."/>
            <person name="Boka K."/>
            <person name="Maroti G."/>
            <person name="Kriszt B."/>
            <person name="Cserhati M."/>
        </authorList>
    </citation>
    <scope>NUCLEOTIDE SEQUENCE [LARGE SCALE GENOMIC DNA]</scope>
    <source>
        <strain evidence="2 3">KCTC 33519</strain>
    </source>
</reference>
<evidence type="ECO:0000313" key="2">
    <source>
        <dbReference type="EMBL" id="MFB5268017.1"/>
    </source>
</evidence>
<gene>
    <name evidence="2" type="ORF">ACE41H_14720</name>
</gene>
<dbReference type="Pfam" id="PF12670">
    <property type="entry name" value="DUF3792"/>
    <property type="match status" value="1"/>
</dbReference>
<dbReference type="Proteomes" id="UP001580346">
    <property type="component" value="Unassembled WGS sequence"/>
</dbReference>
<keyword evidence="1" id="KW-0472">Membrane</keyword>
<keyword evidence="3" id="KW-1185">Reference proteome</keyword>
<accession>A0ABV5AVH9</accession>
<evidence type="ECO:0000256" key="1">
    <source>
        <dbReference type="SAM" id="Phobius"/>
    </source>
</evidence>
<comment type="caution">
    <text evidence="2">The sequence shown here is derived from an EMBL/GenBank/DDBJ whole genome shotgun (WGS) entry which is preliminary data.</text>
</comment>
<sequence length="130" mass="14233">MDLIRRWSNRVSSPLLSGLFYAFVWMMIGALILSLLLWLTGMQEQDLSLFTYIIHGISMLAGGFVSGRRSEKKGWYQGGLTGVVYGIAVLVIGFLALDSRVNMQDLLHLSAAFILGAFGGMLGINLSKTS</sequence>
<evidence type="ECO:0000313" key="3">
    <source>
        <dbReference type="Proteomes" id="UP001580346"/>
    </source>
</evidence>
<feature type="transmembrane region" description="Helical" evidence="1">
    <location>
        <begin position="109"/>
        <end position="127"/>
    </location>
</feature>
<organism evidence="2 3">
    <name type="scientific">Paenibacillus enshidis</name>
    <dbReference type="NCBI Taxonomy" id="1458439"/>
    <lineage>
        <taxon>Bacteria</taxon>
        <taxon>Bacillati</taxon>
        <taxon>Bacillota</taxon>
        <taxon>Bacilli</taxon>
        <taxon>Bacillales</taxon>
        <taxon>Paenibacillaceae</taxon>
        <taxon>Paenibacillus</taxon>
    </lineage>
</organism>
<feature type="transmembrane region" description="Helical" evidence="1">
    <location>
        <begin position="78"/>
        <end position="97"/>
    </location>
</feature>
<keyword evidence="1" id="KW-0812">Transmembrane</keyword>
<feature type="transmembrane region" description="Helical" evidence="1">
    <location>
        <begin position="47"/>
        <end position="66"/>
    </location>
</feature>
<name>A0ABV5AVH9_9BACL</name>
<protein>
    <submittedName>
        <fullName evidence="2">TIGR04086 family membrane protein</fullName>
    </submittedName>
</protein>
<keyword evidence="1" id="KW-1133">Transmembrane helix</keyword>
<dbReference type="InterPro" id="IPR023804">
    <property type="entry name" value="DUF3792_TM"/>
</dbReference>
<proteinExistence type="predicted"/>
<feature type="transmembrane region" description="Helical" evidence="1">
    <location>
        <begin position="20"/>
        <end position="41"/>
    </location>
</feature>
<dbReference type="RefSeq" id="WP_375356089.1">
    <property type="nucleotide sequence ID" value="NZ_JBHHMI010000012.1"/>
</dbReference>
<dbReference type="EMBL" id="JBHHMI010000012">
    <property type="protein sequence ID" value="MFB5268017.1"/>
    <property type="molecule type" value="Genomic_DNA"/>
</dbReference>